<name>A0ABW6RKV0_9ACTN</name>
<dbReference type="RefSeq" id="WP_387896772.1">
    <property type="nucleotide sequence ID" value="NZ_JBIAPK010000007.1"/>
</dbReference>
<dbReference type="PROSITE" id="PS51318">
    <property type="entry name" value="TAT"/>
    <property type="match status" value="1"/>
</dbReference>
<keyword evidence="3" id="KW-1185">Reference proteome</keyword>
<feature type="signal peptide" evidence="1">
    <location>
        <begin position="1"/>
        <end position="29"/>
    </location>
</feature>
<gene>
    <name evidence="2" type="ORF">ACFYWW_24330</name>
</gene>
<organism evidence="2 3">
    <name type="scientific">Streptomyces flavidovirens</name>
    <dbReference type="NCBI Taxonomy" id="67298"/>
    <lineage>
        <taxon>Bacteria</taxon>
        <taxon>Bacillati</taxon>
        <taxon>Actinomycetota</taxon>
        <taxon>Actinomycetes</taxon>
        <taxon>Kitasatosporales</taxon>
        <taxon>Streptomycetaceae</taxon>
        <taxon>Streptomyces</taxon>
    </lineage>
</organism>
<evidence type="ECO:0008006" key="4">
    <source>
        <dbReference type="Google" id="ProtNLM"/>
    </source>
</evidence>
<comment type="caution">
    <text evidence="2">The sequence shown here is derived from an EMBL/GenBank/DDBJ whole genome shotgun (WGS) entry which is preliminary data.</text>
</comment>
<proteinExistence type="predicted"/>
<protein>
    <recommendedName>
        <fullName evidence="4">ATP-binding protein</fullName>
    </recommendedName>
</protein>
<dbReference type="Proteomes" id="UP001601976">
    <property type="component" value="Unassembled WGS sequence"/>
</dbReference>
<dbReference type="InterPro" id="IPR006311">
    <property type="entry name" value="TAT_signal"/>
</dbReference>
<feature type="chain" id="PRO_5045773429" description="ATP-binding protein" evidence="1">
    <location>
        <begin position="30"/>
        <end position="137"/>
    </location>
</feature>
<keyword evidence="1" id="KW-0732">Signal</keyword>
<accession>A0ABW6RKV0</accession>
<reference evidence="2 3" key="1">
    <citation type="submission" date="2024-10" db="EMBL/GenBank/DDBJ databases">
        <title>The Natural Products Discovery Center: Release of the First 8490 Sequenced Strains for Exploring Actinobacteria Biosynthetic Diversity.</title>
        <authorList>
            <person name="Kalkreuter E."/>
            <person name="Kautsar S.A."/>
            <person name="Yang D."/>
            <person name="Bader C.D."/>
            <person name="Teijaro C.N."/>
            <person name="Fluegel L."/>
            <person name="Davis C.M."/>
            <person name="Simpson J.R."/>
            <person name="Lauterbach L."/>
            <person name="Steele A.D."/>
            <person name="Gui C."/>
            <person name="Meng S."/>
            <person name="Li G."/>
            <person name="Viehrig K."/>
            <person name="Ye F."/>
            <person name="Su P."/>
            <person name="Kiefer A.F."/>
            <person name="Nichols A."/>
            <person name="Cepeda A.J."/>
            <person name="Yan W."/>
            <person name="Fan B."/>
            <person name="Jiang Y."/>
            <person name="Adhikari A."/>
            <person name="Zheng C.-J."/>
            <person name="Schuster L."/>
            <person name="Cowan T.M."/>
            <person name="Smanski M.J."/>
            <person name="Chevrette M.G."/>
            <person name="De Carvalho L.P.S."/>
            <person name="Shen B."/>
        </authorList>
    </citation>
    <scope>NUCLEOTIDE SEQUENCE [LARGE SCALE GENOMIC DNA]</scope>
    <source>
        <strain evidence="2 3">NPDC003029</strain>
    </source>
</reference>
<dbReference type="EMBL" id="JBIAPK010000007">
    <property type="protein sequence ID" value="MFF3341817.1"/>
    <property type="molecule type" value="Genomic_DNA"/>
</dbReference>
<evidence type="ECO:0000313" key="2">
    <source>
        <dbReference type="EMBL" id="MFF3341817.1"/>
    </source>
</evidence>
<sequence>MARHAHPKSQRSALLRAGLAVTAAGAALAAGVGAAQAAPAPKEAAIDTPLQHLHAEKTMEALAGGLGAAAAGGVGPVKDSHLNALAGTGVDPLDNGLSTQVADFQPVSTRAATAPLTQADTLRELPLAGPATGVLPG</sequence>
<evidence type="ECO:0000256" key="1">
    <source>
        <dbReference type="SAM" id="SignalP"/>
    </source>
</evidence>
<evidence type="ECO:0000313" key="3">
    <source>
        <dbReference type="Proteomes" id="UP001601976"/>
    </source>
</evidence>